<dbReference type="InterPro" id="IPR013078">
    <property type="entry name" value="His_Pase_superF_clade-1"/>
</dbReference>
<dbReference type="PANTHER" id="PTHR48100:SF59">
    <property type="entry name" value="ADENOSYLCOBALAMIN_ALPHA-RIBAZOLE PHOSPHATASE"/>
    <property type="match status" value="1"/>
</dbReference>
<dbReference type="Gene3D" id="3.40.50.1240">
    <property type="entry name" value="Phosphoglycerate mutase-like"/>
    <property type="match status" value="1"/>
</dbReference>
<dbReference type="RefSeq" id="WP_079727621.1">
    <property type="nucleotide sequence ID" value="NZ_FUZP01000001.1"/>
</dbReference>
<evidence type="ECO:0000313" key="3">
    <source>
        <dbReference type="EMBL" id="SKC51795.1"/>
    </source>
</evidence>
<sequence>MTSLTLVRHGQTDWNLQRRIQGQTDIPLNDTGRRQARQAGDLLAERQWDAIAASPLSRAYETASIISARIGLLDPHPLPGLVERHHGAMEGMTSDERREAFAAGAEVPGLETDAMIIDRVLPDLSAFAARHEGESVLVVTHGGVIGSLVKHLSGGELPAAGQLIANGSFHDFSLVDGALEIVAFNGTAVDEDLVPQDA</sequence>
<dbReference type="Pfam" id="PF00300">
    <property type="entry name" value="His_Phos_1"/>
    <property type="match status" value="1"/>
</dbReference>
<dbReference type="GO" id="GO:0016791">
    <property type="term" value="F:phosphatase activity"/>
    <property type="evidence" value="ECO:0007669"/>
    <property type="project" value="TreeGrafter"/>
</dbReference>
<dbReference type="InterPro" id="IPR050275">
    <property type="entry name" value="PGM_Phosphatase"/>
</dbReference>
<evidence type="ECO:0000256" key="1">
    <source>
        <dbReference type="PIRSR" id="PIRSR613078-1"/>
    </source>
</evidence>
<dbReference type="PROSITE" id="PS00175">
    <property type="entry name" value="PG_MUTASE"/>
    <property type="match status" value="1"/>
</dbReference>
<proteinExistence type="predicted"/>
<dbReference type="STRING" id="123320.SAMN06309945_1631"/>
<dbReference type="InterPro" id="IPR029033">
    <property type="entry name" value="His_PPase_superfam"/>
</dbReference>
<name>A0A1T5JK64_9MICO</name>
<keyword evidence="4" id="KW-1185">Reference proteome</keyword>
<feature type="binding site" evidence="2">
    <location>
        <position position="58"/>
    </location>
    <ligand>
        <name>substrate</name>
    </ligand>
</feature>
<dbReference type="SUPFAM" id="SSF53254">
    <property type="entry name" value="Phosphoglycerate mutase-like"/>
    <property type="match status" value="1"/>
</dbReference>
<evidence type="ECO:0000313" key="4">
    <source>
        <dbReference type="Proteomes" id="UP000190857"/>
    </source>
</evidence>
<dbReference type="OrthoDB" id="4697614at2"/>
<dbReference type="GO" id="GO:0005737">
    <property type="term" value="C:cytoplasm"/>
    <property type="evidence" value="ECO:0007669"/>
    <property type="project" value="TreeGrafter"/>
</dbReference>
<dbReference type="InterPro" id="IPR001345">
    <property type="entry name" value="PG/BPGM_mutase_AS"/>
</dbReference>
<dbReference type="EMBL" id="FUZP01000001">
    <property type="protein sequence ID" value="SKC51795.1"/>
    <property type="molecule type" value="Genomic_DNA"/>
</dbReference>
<dbReference type="PANTHER" id="PTHR48100">
    <property type="entry name" value="BROAD-SPECIFICITY PHOSPHATASE YOR283W-RELATED"/>
    <property type="match status" value="1"/>
</dbReference>
<accession>A0A1T5JK64</accession>
<organism evidence="3 4">
    <name type="scientific">Okibacterium fritillariae</name>
    <dbReference type="NCBI Taxonomy" id="123320"/>
    <lineage>
        <taxon>Bacteria</taxon>
        <taxon>Bacillati</taxon>
        <taxon>Actinomycetota</taxon>
        <taxon>Actinomycetes</taxon>
        <taxon>Micrococcales</taxon>
        <taxon>Microbacteriaceae</taxon>
        <taxon>Okibacterium</taxon>
    </lineage>
</organism>
<dbReference type="AlphaFoldDB" id="A0A1T5JK64"/>
<evidence type="ECO:0000256" key="2">
    <source>
        <dbReference type="PIRSR" id="PIRSR613078-2"/>
    </source>
</evidence>
<protein>
    <submittedName>
        <fullName evidence="3">Probable phosphoglycerate mutase</fullName>
    </submittedName>
</protein>
<feature type="binding site" evidence="2">
    <location>
        <begin position="8"/>
        <end position="15"/>
    </location>
    <ligand>
        <name>substrate</name>
    </ligand>
</feature>
<dbReference type="Proteomes" id="UP000190857">
    <property type="component" value="Unassembled WGS sequence"/>
</dbReference>
<feature type="active site" description="Tele-phosphohistidine intermediate" evidence="1">
    <location>
        <position position="9"/>
    </location>
</feature>
<dbReference type="CDD" id="cd07067">
    <property type="entry name" value="HP_PGM_like"/>
    <property type="match status" value="1"/>
</dbReference>
<dbReference type="SMART" id="SM00855">
    <property type="entry name" value="PGAM"/>
    <property type="match status" value="1"/>
</dbReference>
<reference evidence="3 4" key="1">
    <citation type="submission" date="2017-02" db="EMBL/GenBank/DDBJ databases">
        <authorList>
            <person name="Peterson S.W."/>
        </authorList>
    </citation>
    <scope>NUCLEOTIDE SEQUENCE [LARGE SCALE GENOMIC DNA]</scope>
    <source>
        <strain evidence="3 4">VKM Ac-2059</strain>
    </source>
</reference>
<gene>
    <name evidence="3" type="ORF">SAMN06309945_1631</name>
</gene>
<feature type="active site" description="Proton donor/acceptor" evidence="1">
    <location>
        <position position="83"/>
    </location>
</feature>